<organism evidence="1">
    <name type="scientific">Ackermannviridae sp. ctUml7</name>
    <dbReference type="NCBI Taxonomy" id="2825753"/>
    <lineage>
        <taxon>Viruses</taxon>
        <taxon>Duplodnaviria</taxon>
        <taxon>Heunggongvirae</taxon>
        <taxon>Uroviricota</taxon>
        <taxon>Caudoviricetes</taxon>
        <taxon>Pantevenvirales</taxon>
        <taxon>Ackermannviridae</taxon>
    </lineage>
</organism>
<dbReference type="InterPro" id="IPR013320">
    <property type="entry name" value="ConA-like_dom_sf"/>
</dbReference>
<name>A0A8S5V9J8_9CAUD</name>
<protein>
    <submittedName>
        <fullName evidence="1">Concanavalin A-like lectin/glucanase superfamily protein</fullName>
    </submittedName>
</protein>
<proteinExistence type="predicted"/>
<dbReference type="Gene3D" id="2.60.120.200">
    <property type="match status" value="1"/>
</dbReference>
<dbReference type="SUPFAM" id="SSF49899">
    <property type="entry name" value="Concanavalin A-like lectins/glucanases"/>
    <property type="match status" value="1"/>
</dbReference>
<sequence length="603" mass="66564">MGIKIANQSLKAGMLVDSTGAKKTIKKIGICTTGNTVVQVWPDDPIIGLNPTILMPLNNDLLDYSGNGNNPIGSTGTTYYTVGIDGRKALACASQFAVALNAAAKVVGPFTISVLINPQVVTQETTRNGLLGGVISGNNSMGLGYAVAARVDGDLSQGFQFQQYPKNQVSPNVGSSYCISDGQWEQTLNIWMHLLLEFDSTLEGRGMYLNGYRHGTYLNTAQKGNVNYDDRDRGWDGNIWLGRCFQTIRTTEDWWCGYIQDFVLWNRKLTDAEKKIVFNRYIGNMIGSLGVGFLPINSLKHSGVFICSGGTNSPGMITDRFDCTDNRVKPNGTKATTIEVDLDTLSGDWIYFYVNRSLDSSIRGGGATGYKFTINGIEYIHTFSNLRRLNFNVDGSGTILGIPKSVMSNSGNYTIKALLPGFDSEQTITVTVTQTVKSYNFRFRFTYIGQTSYIQDTLYNWRLQALPVYHRSGVSTNLINRPMEMLELLNKELVFENVEDPVALVSILYDIGVNTQFILGGCVTVHRTWVNGYPVLFIINPHGSGGNFQSGANAPIERLWDQLTETDGKTIILYVGLLNVYYDEAQFSVIKNSSIEQGFNQIS</sequence>
<dbReference type="EMBL" id="BK016230">
    <property type="protein sequence ID" value="DAG03388.1"/>
    <property type="molecule type" value="Genomic_DNA"/>
</dbReference>
<reference evidence="1" key="1">
    <citation type="journal article" date="2021" name="Proc. Natl. Acad. Sci. U.S.A.">
        <title>A Catalog of Tens of Thousands of Viruses from Human Metagenomes Reveals Hidden Associations with Chronic Diseases.</title>
        <authorList>
            <person name="Tisza M.J."/>
            <person name="Buck C.B."/>
        </authorList>
    </citation>
    <scope>NUCLEOTIDE SEQUENCE</scope>
    <source>
        <strain evidence="1">CtUml7</strain>
    </source>
</reference>
<evidence type="ECO:0000313" key="1">
    <source>
        <dbReference type="EMBL" id="DAG03388.1"/>
    </source>
</evidence>
<accession>A0A8S5V9J8</accession>